<feature type="non-terminal residue" evidence="1">
    <location>
        <position position="1"/>
    </location>
</feature>
<gene>
    <name evidence="1" type="primary">ORF39372</name>
</gene>
<sequence>IYPSVPAQTESNSLACTDNLFLSFGKQSSSVRDFMKPNSLAISKEGSYVVSDCRDDQSRILIFNNKGELTTAFNCGCKVNDLTINKDNEILVAVQKNVSAVQKNAHVIRHFTMTGNCKGEYGNSFIFEEPSGISQLTNGGVVLTGTQNHCIY</sequence>
<feature type="non-terminal residue" evidence="1">
    <location>
        <position position="152"/>
    </location>
</feature>
<proteinExistence type="predicted"/>
<dbReference type="InterPro" id="IPR011042">
    <property type="entry name" value="6-blade_b-propeller_TolB-like"/>
</dbReference>
<dbReference type="EMBL" id="HACG01013568">
    <property type="protein sequence ID" value="CEK60433.1"/>
    <property type="molecule type" value="Transcribed_RNA"/>
</dbReference>
<dbReference type="Gene3D" id="2.120.10.30">
    <property type="entry name" value="TolB, C-terminal domain"/>
    <property type="match status" value="1"/>
</dbReference>
<organism evidence="1">
    <name type="scientific">Arion vulgaris</name>
    <dbReference type="NCBI Taxonomy" id="1028688"/>
    <lineage>
        <taxon>Eukaryota</taxon>
        <taxon>Metazoa</taxon>
        <taxon>Spiralia</taxon>
        <taxon>Lophotrochozoa</taxon>
        <taxon>Mollusca</taxon>
        <taxon>Gastropoda</taxon>
        <taxon>Heterobranchia</taxon>
        <taxon>Euthyneura</taxon>
        <taxon>Panpulmonata</taxon>
        <taxon>Eupulmonata</taxon>
        <taxon>Stylommatophora</taxon>
        <taxon>Helicina</taxon>
        <taxon>Arionoidea</taxon>
        <taxon>Arionidae</taxon>
        <taxon>Arion</taxon>
    </lineage>
</organism>
<reference evidence="1" key="1">
    <citation type="submission" date="2014-12" db="EMBL/GenBank/DDBJ databases">
        <title>Insight into the proteome of Arion vulgaris.</title>
        <authorList>
            <person name="Aradska J."/>
            <person name="Bulat T."/>
            <person name="Smidak R."/>
            <person name="Sarate P."/>
            <person name="Gangsoo J."/>
            <person name="Sialana F."/>
            <person name="Bilban M."/>
            <person name="Lubec G."/>
        </authorList>
    </citation>
    <scope>NUCLEOTIDE SEQUENCE</scope>
    <source>
        <tissue evidence="1">Skin</tissue>
    </source>
</reference>
<name>A0A0B6YW73_9EUPU</name>
<dbReference type="AlphaFoldDB" id="A0A0B6YW73"/>
<dbReference type="SUPFAM" id="SSF101898">
    <property type="entry name" value="NHL repeat"/>
    <property type="match status" value="1"/>
</dbReference>
<accession>A0A0B6YW73</accession>
<evidence type="ECO:0000313" key="1">
    <source>
        <dbReference type="EMBL" id="CEK60433.1"/>
    </source>
</evidence>
<protein>
    <submittedName>
        <fullName evidence="1">Uncharacterized protein</fullName>
    </submittedName>
</protein>